<feature type="signal peptide" evidence="1">
    <location>
        <begin position="1"/>
        <end position="24"/>
    </location>
</feature>
<name>A0AAJ0U0D4_9GAMM</name>
<keyword evidence="1" id="KW-0732">Signal</keyword>
<dbReference type="AlphaFoldDB" id="A0AAJ0U0D4"/>
<sequence length="259" mass="28933">MVVRLSAALCSVALLLAGCLAVQAGVPVSQVRIVARFPHDPNAFTQGLAFAEGELYEGTGGYGRSSLRRVDLASGRVLERVALPRQFFGEGITAWRDELIQLTWRAGIGLRYRRASLTETGRFSVAGEGWGLTDDGRHWIMSDGSAELRFLEPADGKEVRRLPVSDDGKPVRRLNELEFVRGEVWANIWYQDRLARIDPATGRVLGYVDLSDLWPRDRARERAQVLNGIAFEPETGRLFVTGKRWPWLYRIAIPALGID</sequence>
<dbReference type="Gene3D" id="2.130.10.10">
    <property type="entry name" value="YVTN repeat-like/Quinoprotein amine dehydrogenase"/>
    <property type="match status" value="1"/>
</dbReference>
<dbReference type="InterPro" id="IPR007788">
    <property type="entry name" value="QCT"/>
</dbReference>
<dbReference type="SUPFAM" id="SSF50969">
    <property type="entry name" value="YVTN repeat-like/Quinoprotein amine dehydrogenase"/>
    <property type="match status" value="1"/>
</dbReference>
<reference evidence="2" key="1">
    <citation type="submission" date="2017-08" db="EMBL/GenBank/DDBJ databases">
        <authorList>
            <person name="Imhoff J.F."/>
            <person name="Rahn T."/>
            <person name="Kuenzel S."/>
            <person name="Neulinger S.C."/>
        </authorList>
    </citation>
    <scope>NUCLEOTIDE SEQUENCE</scope>
    <source>
        <strain evidence="2">DSM 11080</strain>
    </source>
</reference>
<keyword evidence="3" id="KW-1185">Reference proteome</keyword>
<dbReference type="InterPro" id="IPR015943">
    <property type="entry name" value="WD40/YVTN_repeat-like_dom_sf"/>
</dbReference>
<gene>
    <name evidence="2" type="ORF">CKO40_00530</name>
</gene>
<dbReference type="Proteomes" id="UP001296776">
    <property type="component" value="Unassembled WGS sequence"/>
</dbReference>
<evidence type="ECO:0000313" key="3">
    <source>
        <dbReference type="Proteomes" id="UP001296776"/>
    </source>
</evidence>
<dbReference type="InterPro" id="IPR011044">
    <property type="entry name" value="Quino_amine_DH_bsu"/>
</dbReference>
<organism evidence="2 3">
    <name type="scientific">Halochromatium glycolicum</name>
    <dbReference type="NCBI Taxonomy" id="85075"/>
    <lineage>
        <taxon>Bacteria</taxon>
        <taxon>Pseudomonadati</taxon>
        <taxon>Pseudomonadota</taxon>
        <taxon>Gammaproteobacteria</taxon>
        <taxon>Chromatiales</taxon>
        <taxon>Chromatiaceae</taxon>
        <taxon>Halochromatium</taxon>
    </lineage>
</organism>
<proteinExistence type="predicted"/>
<protein>
    <submittedName>
        <fullName evidence="2">Glutamine cyclotransferase</fullName>
    </submittedName>
</protein>
<evidence type="ECO:0000256" key="1">
    <source>
        <dbReference type="SAM" id="SignalP"/>
    </source>
</evidence>
<accession>A0AAJ0U0D4</accession>
<dbReference type="GO" id="GO:0016603">
    <property type="term" value="F:glutaminyl-peptide cyclotransferase activity"/>
    <property type="evidence" value="ECO:0007669"/>
    <property type="project" value="InterPro"/>
</dbReference>
<feature type="chain" id="PRO_5042546332" evidence="1">
    <location>
        <begin position="25"/>
        <end position="259"/>
    </location>
</feature>
<dbReference type="PROSITE" id="PS51257">
    <property type="entry name" value="PROKAR_LIPOPROTEIN"/>
    <property type="match status" value="1"/>
</dbReference>
<reference evidence="2" key="2">
    <citation type="journal article" date="2020" name="Microorganisms">
        <title>Osmotic Adaptation and Compatible Solute Biosynthesis of Phototrophic Bacteria as Revealed from Genome Analyses.</title>
        <authorList>
            <person name="Imhoff J.F."/>
            <person name="Rahn T."/>
            <person name="Kunzel S."/>
            <person name="Keller A."/>
            <person name="Neulinger S.C."/>
        </authorList>
    </citation>
    <scope>NUCLEOTIDE SEQUENCE</scope>
    <source>
        <strain evidence="2">DSM 11080</strain>
    </source>
</reference>
<evidence type="ECO:0000313" key="2">
    <source>
        <dbReference type="EMBL" id="MBK1703076.1"/>
    </source>
</evidence>
<comment type="caution">
    <text evidence="2">The sequence shown here is derived from an EMBL/GenBank/DDBJ whole genome shotgun (WGS) entry which is preliminary data.</text>
</comment>
<dbReference type="EMBL" id="NRSJ01000001">
    <property type="protein sequence ID" value="MBK1703076.1"/>
    <property type="molecule type" value="Genomic_DNA"/>
</dbReference>
<dbReference type="Pfam" id="PF05096">
    <property type="entry name" value="Glu_cyclase_2"/>
    <property type="match status" value="1"/>
</dbReference>
<dbReference type="PANTHER" id="PTHR31270">
    <property type="entry name" value="GLUTAMINYL-PEPTIDE CYCLOTRANSFERASE"/>
    <property type="match status" value="1"/>
</dbReference>
<dbReference type="PANTHER" id="PTHR31270:SF1">
    <property type="entry name" value="GLUTAMINYL-PEPTIDE CYCLOTRANSFERASE"/>
    <property type="match status" value="1"/>
</dbReference>